<feature type="transmembrane region" description="Helical" evidence="1">
    <location>
        <begin position="85"/>
        <end position="110"/>
    </location>
</feature>
<reference evidence="2 3" key="1">
    <citation type="journal article" date="2016" name="Nat. Commun.">
        <title>Thousands of microbial genomes shed light on interconnected biogeochemical processes in an aquifer system.</title>
        <authorList>
            <person name="Anantharaman K."/>
            <person name="Brown C.T."/>
            <person name="Hug L.A."/>
            <person name="Sharon I."/>
            <person name="Castelle C.J."/>
            <person name="Probst A.J."/>
            <person name="Thomas B.C."/>
            <person name="Singh A."/>
            <person name="Wilkins M.J."/>
            <person name="Karaoz U."/>
            <person name="Brodie E.L."/>
            <person name="Williams K.H."/>
            <person name="Hubbard S.S."/>
            <person name="Banfield J.F."/>
        </authorList>
    </citation>
    <scope>NUCLEOTIDE SEQUENCE [LARGE SCALE GENOMIC DNA]</scope>
</reference>
<evidence type="ECO:0000313" key="3">
    <source>
        <dbReference type="Proteomes" id="UP000176648"/>
    </source>
</evidence>
<dbReference type="EMBL" id="MHKU01000029">
    <property type="protein sequence ID" value="OGY96522.1"/>
    <property type="molecule type" value="Genomic_DNA"/>
</dbReference>
<evidence type="ECO:0000313" key="2">
    <source>
        <dbReference type="EMBL" id="OGY96522.1"/>
    </source>
</evidence>
<comment type="caution">
    <text evidence="2">The sequence shown here is derived from an EMBL/GenBank/DDBJ whole genome shotgun (WGS) entry which is preliminary data.</text>
</comment>
<keyword evidence="1" id="KW-1133">Transmembrane helix</keyword>
<dbReference type="AlphaFoldDB" id="A0A1G2C531"/>
<accession>A0A1G2C531</accession>
<dbReference type="STRING" id="1798644.A2122_01265"/>
<evidence type="ECO:0000256" key="1">
    <source>
        <dbReference type="SAM" id="Phobius"/>
    </source>
</evidence>
<keyword evidence="1" id="KW-0472">Membrane</keyword>
<gene>
    <name evidence="2" type="ORF">A2122_01265</name>
</gene>
<organism evidence="2 3">
    <name type="scientific">Candidatus Liptonbacteria bacterium GWB1_49_6</name>
    <dbReference type="NCBI Taxonomy" id="1798644"/>
    <lineage>
        <taxon>Bacteria</taxon>
        <taxon>Candidatus Liptoniibacteriota</taxon>
    </lineage>
</organism>
<dbReference type="Proteomes" id="UP000176648">
    <property type="component" value="Unassembled WGS sequence"/>
</dbReference>
<name>A0A1G2C531_9BACT</name>
<feature type="transmembrane region" description="Helical" evidence="1">
    <location>
        <begin position="12"/>
        <end position="37"/>
    </location>
</feature>
<keyword evidence="1" id="KW-0812">Transmembrane</keyword>
<feature type="transmembrane region" description="Helical" evidence="1">
    <location>
        <begin position="57"/>
        <end position="78"/>
    </location>
</feature>
<protein>
    <recommendedName>
        <fullName evidence="4">Major facilitator superfamily (MFS) profile domain-containing protein</fullName>
    </recommendedName>
</protein>
<proteinExistence type="predicted"/>
<sequence>MRLEFFRRRILVLAFVVSLLFIAGGFIWALVALWGVSPVLIIHFTAGVGINEVGTPWLLGAVAVFALGAVCVNFLIAMELEKRGWFLSTLITAVTVLFSVLIFAYFWSIIFVNYL</sequence>
<evidence type="ECO:0008006" key="4">
    <source>
        <dbReference type="Google" id="ProtNLM"/>
    </source>
</evidence>